<dbReference type="Proteomes" id="UP000253529">
    <property type="component" value="Unassembled WGS sequence"/>
</dbReference>
<dbReference type="AlphaFoldDB" id="A0A366FDK2"/>
<dbReference type="InterPro" id="IPR008333">
    <property type="entry name" value="Cbr1-like_FAD-bd_dom"/>
</dbReference>
<evidence type="ECO:0000256" key="7">
    <source>
        <dbReference type="ARBA" id="ARBA00023004"/>
    </source>
</evidence>
<dbReference type="InterPro" id="IPR050415">
    <property type="entry name" value="MRET"/>
</dbReference>
<keyword evidence="8" id="KW-0411">Iron-sulfur</keyword>
<dbReference type="InterPro" id="IPR012675">
    <property type="entry name" value="Beta-grasp_dom_sf"/>
</dbReference>
<dbReference type="SUPFAM" id="SSF54292">
    <property type="entry name" value="2Fe-2S ferredoxin-like"/>
    <property type="match status" value="1"/>
</dbReference>
<evidence type="ECO:0000256" key="2">
    <source>
        <dbReference type="ARBA" id="ARBA00022630"/>
    </source>
</evidence>
<keyword evidence="6" id="KW-0560">Oxidoreductase</keyword>
<sequence length="355" mass="38177">MSRFHSLEIVDRRQETADSVSLAFAVPESLRGAFAFQPGQYLTVRVTIDGEECRRSYSICSGADEGELRIAIRAVEGGRFSRFAAESLGRGARLDVAPPEGRFTAEIGADRHYAFFAAGSGITPVISIVRSTLAADARARATLVYGNRTSASIMFREALDDLKDRYLGRLAVFHVLSRERQAFDLLNGRIDGARVALFARTIVAPADVDAWFLCGPFGMIEDGRTALLAAGVEPSRIKAERFSTDGALPPAPGPAPARAGHEGEAQVDCILEGRSRRIAVEPGRLIIEAAHGQGFEIPHSCKGGMCCTCRCKVLAGAVAMDVNYSLEPWELEAGFVLACQSRPLTPAVTLDFDAA</sequence>
<gene>
    <name evidence="12" type="ORF">DFR50_115127</name>
</gene>
<dbReference type="GO" id="GO:0016491">
    <property type="term" value="F:oxidoreductase activity"/>
    <property type="evidence" value="ECO:0007669"/>
    <property type="project" value="UniProtKB-KW"/>
</dbReference>
<name>A0A366FDK2_9HYPH</name>
<keyword evidence="2" id="KW-0285">Flavoprotein</keyword>
<dbReference type="InterPro" id="IPR001709">
    <property type="entry name" value="Flavoprot_Pyr_Nucl_cyt_Rdtase"/>
</dbReference>
<evidence type="ECO:0000256" key="3">
    <source>
        <dbReference type="ARBA" id="ARBA00022714"/>
    </source>
</evidence>
<evidence type="ECO:0000259" key="11">
    <source>
        <dbReference type="PROSITE" id="PS51384"/>
    </source>
</evidence>
<dbReference type="InterPro" id="IPR036010">
    <property type="entry name" value="2Fe-2S_ferredoxin-like_sf"/>
</dbReference>
<comment type="cofactor">
    <cofactor evidence="1">
        <name>FAD</name>
        <dbReference type="ChEBI" id="CHEBI:57692"/>
    </cofactor>
</comment>
<dbReference type="PROSITE" id="PS51384">
    <property type="entry name" value="FAD_FR"/>
    <property type="match status" value="1"/>
</dbReference>
<dbReference type="PANTHER" id="PTHR47354:SF8">
    <property type="entry name" value="1,2-PHENYLACETYL-COA EPOXIDASE, SUBUNIT E"/>
    <property type="match status" value="1"/>
</dbReference>
<dbReference type="SUPFAM" id="SSF63380">
    <property type="entry name" value="Riboflavin synthase domain-like"/>
    <property type="match status" value="1"/>
</dbReference>
<dbReference type="CDD" id="cd06214">
    <property type="entry name" value="PA_degradation_oxidoreductase_like"/>
    <property type="match status" value="1"/>
</dbReference>
<dbReference type="PRINTS" id="PR00371">
    <property type="entry name" value="FPNCR"/>
</dbReference>
<dbReference type="GO" id="GO:0050660">
    <property type="term" value="F:flavin adenine dinucleotide binding"/>
    <property type="evidence" value="ECO:0007669"/>
    <property type="project" value="TreeGrafter"/>
</dbReference>
<evidence type="ECO:0000313" key="12">
    <source>
        <dbReference type="EMBL" id="RBP12020.1"/>
    </source>
</evidence>
<dbReference type="GO" id="GO:0051537">
    <property type="term" value="F:2 iron, 2 sulfur cluster binding"/>
    <property type="evidence" value="ECO:0007669"/>
    <property type="project" value="UniProtKB-KW"/>
</dbReference>
<evidence type="ECO:0000256" key="8">
    <source>
        <dbReference type="ARBA" id="ARBA00023014"/>
    </source>
</evidence>
<dbReference type="Gene3D" id="3.10.20.30">
    <property type="match status" value="1"/>
</dbReference>
<dbReference type="SUPFAM" id="SSF52343">
    <property type="entry name" value="Ferredoxin reductase-like, C-terminal NADP-linked domain"/>
    <property type="match status" value="1"/>
</dbReference>
<keyword evidence="4" id="KW-0479">Metal-binding</keyword>
<dbReference type="RefSeq" id="WP_113890069.1">
    <property type="nucleotide sequence ID" value="NZ_QNRK01000015.1"/>
</dbReference>
<dbReference type="PRINTS" id="PR00410">
    <property type="entry name" value="PHEHYDRXLASE"/>
</dbReference>
<reference evidence="12 13" key="1">
    <citation type="submission" date="2018-06" db="EMBL/GenBank/DDBJ databases">
        <title>Genomic Encyclopedia of Type Strains, Phase IV (KMG-IV): sequencing the most valuable type-strain genomes for metagenomic binning, comparative biology and taxonomic classification.</title>
        <authorList>
            <person name="Goeker M."/>
        </authorList>
    </citation>
    <scope>NUCLEOTIDE SEQUENCE [LARGE SCALE GENOMIC DNA]</scope>
    <source>
        <strain evidence="12 13">DSM 24875</strain>
    </source>
</reference>
<proteinExistence type="predicted"/>
<evidence type="ECO:0000256" key="9">
    <source>
        <dbReference type="ARBA" id="ARBA00034078"/>
    </source>
</evidence>
<dbReference type="InterPro" id="IPR017927">
    <property type="entry name" value="FAD-bd_FR_type"/>
</dbReference>
<keyword evidence="3" id="KW-0001">2Fe-2S</keyword>
<dbReference type="Pfam" id="PF00111">
    <property type="entry name" value="Fer2"/>
    <property type="match status" value="1"/>
</dbReference>
<dbReference type="PANTHER" id="PTHR47354">
    <property type="entry name" value="NADH OXIDOREDUCTASE HCR"/>
    <property type="match status" value="1"/>
</dbReference>
<dbReference type="InterPro" id="IPR039261">
    <property type="entry name" value="FNR_nucleotide-bd"/>
</dbReference>
<keyword evidence="13" id="KW-1185">Reference proteome</keyword>
<comment type="cofactor">
    <cofactor evidence="9">
        <name>[2Fe-2S] cluster</name>
        <dbReference type="ChEBI" id="CHEBI:190135"/>
    </cofactor>
</comment>
<evidence type="ECO:0000259" key="10">
    <source>
        <dbReference type="PROSITE" id="PS51085"/>
    </source>
</evidence>
<accession>A0A366FDK2</accession>
<evidence type="ECO:0000256" key="4">
    <source>
        <dbReference type="ARBA" id="ARBA00022723"/>
    </source>
</evidence>
<organism evidence="12 13">
    <name type="scientific">Roseiarcus fermentans</name>
    <dbReference type="NCBI Taxonomy" id="1473586"/>
    <lineage>
        <taxon>Bacteria</taxon>
        <taxon>Pseudomonadati</taxon>
        <taxon>Pseudomonadota</taxon>
        <taxon>Alphaproteobacteria</taxon>
        <taxon>Hyphomicrobiales</taxon>
        <taxon>Roseiarcaceae</taxon>
        <taxon>Roseiarcus</taxon>
    </lineage>
</organism>
<feature type="domain" description="FAD-binding FR-type" evidence="11">
    <location>
        <begin position="2"/>
        <end position="106"/>
    </location>
</feature>
<dbReference type="GO" id="GO:0046872">
    <property type="term" value="F:metal ion binding"/>
    <property type="evidence" value="ECO:0007669"/>
    <property type="project" value="UniProtKB-KW"/>
</dbReference>
<evidence type="ECO:0000256" key="5">
    <source>
        <dbReference type="ARBA" id="ARBA00022827"/>
    </source>
</evidence>
<dbReference type="PROSITE" id="PS51085">
    <property type="entry name" value="2FE2S_FER_2"/>
    <property type="match status" value="1"/>
</dbReference>
<dbReference type="Gene3D" id="2.40.30.10">
    <property type="entry name" value="Translation factors"/>
    <property type="match status" value="1"/>
</dbReference>
<dbReference type="InterPro" id="IPR017938">
    <property type="entry name" value="Riboflavin_synthase-like_b-brl"/>
</dbReference>
<comment type="caution">
    <text evidence="12">The sequence shown here is derived from an EMBL/GenBank/DDBJ whole genome shotgun (WGS) entry which is preliminary data.</text>
</comment>
<dbReference type="Gene3D" id="3.40.50.80">
    <property type="entry name" value="Nucleotide-binding domain of ferredoxin-NADP reductase (FNR) module"/>
    <property type="match status" value="1"/>
</dbReference>
<evidence type="ECO:0000256" key="6">
    <source>
        <dbReference type="ARBA" id="ARBA00023002"/>
    </source>
</evidence>
<keyword evidence="5" id="KW-0274">FAD</keyword>
<dbReference type="InterPro" id="IPR001433">
    <property type="entry name" value="OxRdtase_FAD/NAD-bd"/>
</dbReference>
<dbReference type="CDD" id="cd00207">
    <property type="entry name" value="fer2"/>
    <property type="match status" value="1"/>
</dbReference>
<evidence type="ECO:0000256" key="1">
    <source>
        <dbReference type="ARBA" id="ARBA00001974"/>
    </source>
</evidence>
<keyword evidence="7" id="KW-0408">Iron</keyword>
<protein>
    <submittedName>
        <fullName evidence="12">Ring-1,2-phenylacetyl-CoA epoxidase subunit PaaE</fullName>
    </submittedName>
</protein>
<dbReference type="OrthoDB" id="9796486at2"/>
<dbReference type="Pfam" id="PF00970">
    <property type="entry name" value="FAD_binding_6"/>
    <property type="match status" value="1"/>
</dbReference>
<dbReference type="InterPro" id="IPR001041">
    <property type="entry name" value="2Fe-2S_ferredoxin-type"/>
</dbReference>
<feature type="domain" description="2Fe-2S ferredoxin-type" evidence="10">
    <location>
        <begin position="265"/>
        <end position="355"/>
    </location>
</feature>
<dbReference type="Pfam" id="PF00175">
    <property type="entry name" value="NAD_binding_1"/>
    <property type="match status" value="1"/>
</dbReference>
<evidence type="ECO:0000313" key="13">
    <source>
        <dbReference type="Proteomes" id="UP000253529"/>
    </source>
</evidence>
<dbReference type="EMBL" id="QNRK01000015">
    <property type="protein sequence ID" value="RBP12020.1"/>
    <property type="molecule type" value="Genomic_DNA"/>
</dbReference>